<evidence type="ECO:0000313" key="13">
    <source>
        <dbReference type="EMBL" id="BBO88289.1"/>
    </source>
</evidence>
<comment type="subcellular location">
    <subcellularLocation>
        <location evidence="12">Cell membrane</location>
        <topology evidence="12">Multi-pass membrane protein</topology>
    </subcellularLocation>
    <subcellularLocation>
        <location evidence="12">Bacterial flagellum basal body</location>
    </subcellularLocation>
</comment>
<feature type="transmembrane region" description="Helical" evidence="12">
    <location>
        <begin position="212"/>
        <end position="232"/>
    </location>
</feature>
<evidence type="ECO:0000256" key="5">
    <source>
        <dbReference type="ARBA" id="ARBA00022692"/>
    </source>
</evidence>
<dbReference type="EMBL" id="AP021879">
    <property type="protein sequence ID" value="BBO88289.1"/>
    <property type="molecule type" value="Genomic_DNA"/>
</dbReference>
<dbReference type="GO" id="GO:0009306">
    <property type="term" value="P:protein secretion"/>
    <property type="evidence" value="ECO:0007669"/>
    <property type="project" value="UniProtKB-UniRule"/>
</dbReference>
<keyword evidence="9 12" id="KW-0472">Membrane</keyword>
<keyword evidence="4 12" id="KW-1003">Cell membrane</keyword>
<evidence type="ECO:0000256" key="4">
    <source>
        <dbReference type="ARBA" id="ARBA00022475"/>
    </source>
</evidence>
<gene>
    <name evidence="12 13" type="primary">fliP</name>
    <name evidence="13" type="ORF">DSCOOX_14690</name>
</gene>
<sequence>MRCKRLPKPAFNKDRQAVNDLLRRALWVLIPLGLILLAGSAWGQTPAPLISIGVDQEADPGKMTVVMQLFLLMTVLSLAPSILIMLTSFTRIAIVFSLLRQAMGTNQLPPNQVVIGLSLFLTFYVMAPVWQQVNEDALQPLLAKEINQTQALEKALVPIRKFMISQTREKDLALLVNVAKLQRPANVDEVPTTVLIPSFIISELKTAFQIGFMLYVPFLIIDMVVASVLLSMGMMMLPPIMVSLPFKLMIFVLADGWYLIVGSLVKSFA</sequence>
<dbReference type="NCBIfam" id="NF009438">
    <property type="entry name" value="PRK12797.1"/>
    <property type="match status" value="1"/>
</dbReference>
<dbReference type="PANTHER" id="PTHR30587:SF0">
    <property type="entry name" value="FLAGELLAR BIOSYNTHETIC PROTEIN FLIP"/>
    <property type="match status" value="1"/>
</dbReference>
<dbReference type="PRINTS" id="PR01302">
    <property type="entry name" value="TYPE3IMPPROT"/>
</dbReference>
<dbReference type="Pfam" id="PF00813">
    <property type="entry name" value="FliP"/>
    <property type="match status" value="1"/>
</dbReference>
<name>A0A5K8A733_9BACT</name>
<feature type="transmembrane region" description="Helical" evidence="12">
    <location>
        <begin position="69"/>
        <end position="99"/>
    </location>
</feature>
<keyword evidence="13" id="KW-0282">Flagellum</keyword>
<feature type="transmembrane region" description="Helical" evidence="12">
    <location>
        <begin position="21"/>
        <end position="42"/>
    </location>
</feature>
<keyword evidence="11 12" id="KW-1006">Bacterial flagellum protein export</keyword>
<dbReference type="Proteomes" id="UP000422108">
    <property type="component" value="Chromosome"/>
</dbReference>
<evidence type="ECO:0000256" key="9">
    <source>
        <dbReference type="ARBA" id="ARBA00023136"/>
    </source>
</evidence>
<dbReference type="AlphaFoldDB" id="A0A5K8A733"/>
<dbReference type="GO" id="GO:0009425">
    <property type="term" value="C:bacterial-type flagellum basal body"/>
    <property type="evidence" value="ECO:0007669"/>
    <property type="project" value="UniProtKB-SubCell"/>
</dbReference>
<dbReference type="PRINTS" id="PR00951">
    <property type="entry name" value="FLGBIOSNFLIP"/>
</dbReference>
<keyword evidence="7 12" id="KW-0653">Protein transport</keyword>
<proteinExistence type="inferred from homology"/>
<dbReference type="PROSITE" id="PS01061">
    <property type="entry name" value="FLIP_2"/>
    <property type="match status" value="1"/>
</dbReference>
<dbReference type="InterPro" id="IPR005837">
    <property type="entry name" value="FliP"/>
</dbReference>
<keyword evidence="13" id="KW-0969">Cilium</keyword>
<keyword evidence="13" id="KW-0966">Cell projection</keyword>
<evidence type="ECO:0000256" key="10">
    <source>
        <dbReference type="ARBA" id="ARBA00023143"/>
    </source>
</evidence>
<protein>
    <recommendedName>
        <fullName evidence="2 12">Flagellar biosynthetic protein FliP</fullName>
    </recommendedName>
</protein>
<evidence type="ECO:0000256" key="1">
    <source>
        <dbReference type="ARBA" id="ARBA00006257"/>
    </source>
</evidence>
<evidence type="ECO:0000256" key="2">
    <source>
        <dbReference type="ARBA" id="ARBA00021714"/>
    </source>
</evidence>
<dbReference type="PANTHER" id="PTHR30587">
    <property type="entry name" value="FLAGELLAR BIOSYNTHETIC PROTEIN FLIP"/>
    <property type="match status" value="1"/>
</dbReference>
<reference evidence="13 14" key="1">
    <citation type="submission" date="2019-11" db="EMBL/GenBank/DDBJ databases">
        <title>Comparative genomics of hydrocarbon-degrading Desulfosarcina strains.</title>
        <authorList>
            <person name="Watanabe M."/>
            <person name="Kojima H."/>
            <person name="Fukui M."/>
        </authorList>
    </citation>
    <scope>NUCLEOTIDE SEQUENCE [LARGE SCALE GENOMIC DNA]</scope>
    <source>
        <strain evidence="14">oXyS1</strain>
    </source>
</reference>
<accession>A0A5K8A733</accession>
<keyword evidence="6 12" id="KW-1005">Bacterial flagellum biogenesis</keyword>
<dbReference type="GO" id="GO:0044781">
    <property type="term" value="P:bacterial-type flagellum organization"/>
    <property type="evidence" value="ECO:0007669"/>
    <property type="project" value="UniProtKB-UniRule"/>
</dbReference>
<dbReference type="PROSITE" id="PS01060">
    <property type="entry name" value="FLIP_1"/>
    <property type="match status" value="1"/>
</dbReference>
<evidence type="ECO:0000256" key="3">
    <source>
        <dbReference type="ARBA" id="ARBA00022448"/>
    </source>
</evidence>
<evidence type="ECO:0000256" key="7">
    <source>
        <dbReference type="ARBA" id="ARBA00022927"/>
    </source>
</evidence>
<dbReference type="NCBIfam" id="TIGR01103">
    <property type="entry name" value="fliP"/>
    <property type="match status" value="1"/>
</dbReference>
<evidence type="ECO:0000256" key="11">
    <source>
        <dbReference type="ARBA" id="ARBA00023225"/>
    </source>
</evidence>
<keyword evidence="8 12" id="KW-1133">Transmembrane helix</keyword>
<keyword evidence="5 12" id="KW-0812">Transmembrane</keyword>
<feature type="transmembrane region" description="Helical" evidence="12">
    <location>
        <begin position="111"/>
        <end position="130"/>
    </location>
</feature>
<organism evidence="13 14">
    <name type="scientific">Desulfosarcina ovata subsp. ovata</name>
    <dbReference type="NCBI Taxonomy" id="2752305"/>
    <lineage>
        <taxon>Bacteria</taxon>
        <taxon>Pseudomonadati</taxon>
        <taxon>Thermodesulfobacteriota</taxon>
        <taxon>Desulfobacteria</taxon>
        <taxon>Desulfobacterales</taxon>
        <taxon>Desulfosarcinaceae</taxon>
        <taxon>Desulfosarcina</taxon>
    </lineage>
</organism>
<keyword evidence="3 12" id="KW-0813">Transport</keyword>
<keyword evidence="10" id="KW-0975">Bacterial flagellum</keyword>
<keyword evidence="14" id="KW-1185">Reference proteome</keyword>
<evidence type="ECO:0000256" key="8">
    <source>
        <dbReference type="ARBA" id="ARBA00022989"/>
    </source>
</evidence>
<comment type="similarity">
    <text evidence="1 12">Belongs to the FliP/MopC/SpaP family.</text>
</comment>
<evidence type="ECO:0000313" key="14">
    <source>
        <dbReference type="Proteomes" id="UP000422108"/>
    </source>
</evidence>
<evidence type="ECO:0000256" key="12">
    <source>
        <dbReference type="RuleBase" id="RU362069"/>
    </source>
</evidence>
<evidence type="ECO:0000256" key="6">
    <source>
        <dbReference type="ARBA" id="ARBA00022795"/>
    </source>
</evidence>
<dbReference type="GO" id="GO:0005886">
    <property type="term" value="C:plasma membrane"/>
    <property type="evidence" value="ECO:0007669"/>
    <property type="project" value="UniProtKB-SubCell"/>
</dbReference>
<feature type="transmembrane region" description="Helical" evidence="12">
    <location>
        <begin position="244"/>
        <end position="265"/>
    </location>
</feature>
<dbReference type="RefSeq" id="WP_155309614.1">
    <property type="nucleotide sequence ID" value="NZ_AP021879.1"/>
</dbReference>
<comment type="function">
    <text evidence="12">Plays a role in the flagellum-specific transport system.</text>
</comment>
<dbReference type="InterPro" id="IPR005838">
    <property type="entry name" value="T3SS_IM_P"/>
</dbReference>